<sequence>MIINDIKKLKIESLSILNILASYYSKFIENQMEEHVQEIITILYPSPRLSPANLGISKALAIYIIKNHPYIVRDFPQIHVDNYNVKLGNFTG</sequence>
<name>A0A7D3UWJ8_9VIRU</name>
<evidence type="ECO:0000313" key="1">
    <source>
        <dbReference type="EMBL" id="QKF94889.1"/>
    </source>
</evidence>
<accession>A0A7D3UWJ8</accession>
<protein>
    <submittedName>
        <fullName evidence="1">Uncharacterized protein</fullName>
    </submittedName>
</protein>
<proteinExistence type="predicted"/>
<dbReference type="EMBL" id="MT418681">
    <property type="protein sequence ID" value="QKF94889.1"/>
    <property type="molecule type" value="Genomic_DNA"/>
</dbReference>
<gene>
    <name evidence="1" type="ORF">Fadolivirus_2_3</name>
</gene>
<organism evidence="1">
    <name type="scientific">Fadolivirus 2</name>
    <dbReference type="NCBI Taxonomy" id="2740747"/>
    <lineage>
        <taxon>Viruses</taxon>
        <taxon>Varidnaviria</taxon>
        <taxon>Bamfordvirae</taxon>
        <taxon>Nucleocytoviricota</taxon>
        <taxon>Megaviricetes</taxon>
        <taxon>Imitervirales</taxon>
        <taxon>Mimiviridae</taxon>
        <taxon>Klosneuvirinae</taxon>
        <taxon>Fadolivirus</taxon>
    </lineage>
</organism>
<reference evidence="1" key="1">
    <citation type="submission" date="2020-04" db="EMBL/GenBank/DDBJ databases">
        <title>Advantages and limits of metagenomic assembly and binning of a giant virus.</title>
        <authorList>
            <person name="Schulz F."/>
            <person name="Andreani J."/>
            <person name="Francis R."/>
            <person name="Boudjemaa H."/>
            <person name="Bou Khalil J.Y."/>
            <person name="Lee J."/>
            <person name="La Scola B."/>
            <person name="Woyke T."/>
        </authorList>
    </citation>
    <scope>NUCLEOTIDE SEQUENCE</scope>
    <source>
        <strain evidence="1">FV2/VV64</strain>
    </source>
</reference>